<feature type="compositionally biased region" description="Basic and acidic residues" evidence="1">
    <location>
        <begin position="131"/>
        <end position="147"/>
    </location>
</feature>
<name>A0A550CTV9_9AGAR</name>
<feature type="compositionally biased region" description="Acidic residues" evidence="1">
    <location>
        <begin position="100"/>
        <end position="117"/>
    </location>
</feature>
<keyword evidence="3" id="KW-1185">Reference proteome</keyword>
<evidence type="ECO:0000313" key="2">
    <source>
        <dbReference type="EMBL" id="TRM68222.1"/>
    </source>
</evidence>
<accession>A0A550CTV9</accession>
<dbReference type="AlphaFoldDB" id="A0A550CTV9"/>
<feature type="compositionally biased region" description="Basic and acidic residues" evidence="1">
    <location>
        <begin position="16"/>
        <end position="34"/>
    </location>
</feature>
<sequence>MRYVWNIYETWVRAEPSAEWKARVQPDPVPHEGEGQACSRDSSDGHGTGGGTRGPEGMCNEAQEHWGGTARSPEQERDSSLGPGDSASCRADSERSAEKSDDDAPPADEEEEWEDPEFFASLEAWADDVWRETRSDKSRTPCSEKAEIGPTAAGKDRRSCRVTLVVSVSP</sequence>
<proteinExistence type="predicted"/>
<feature type="region of interest" description="Disordered" evidence="1">
    <location>
        <begin position="15"/>
        <end position="118"/>
    </location>
</feature>
<dbReference type="Proteomes" id="UP000320762">
    <property type="component" value="Unassembled WGS sequence"/>
</dbReference>
<reference evidence="2 3" key="1">
    <citation type="journal article" date="2019" name="New Phytol.">
        <title>Comparative genomics reveals unique wood-decay strategies and fruiting body development in the Schizophyllaceae.</title>
        <authorList>
            <person name="Almasi E."/>
            <person name="Sahu N."/>
            <person name="Krizsan K."/>
            <person name="Balint B."/>
            <person name="Kovacs G.M."/>
            <person name="Kiss B."/>
            <person name="Cseklye J."/>
            <person name="Drula E."/>
            <person name="Henrissat B."/>
            <person name="Nagy I."/>
            <person name="Chovatia M."/>
            <person name="Adam C."/>
            <person name="LaButti K."/>
            <person name="Lipzen A."/>
            <person name="Riley R."/>
            <person name="Grigoriev I.V."/>
            <person name="Nagy L.G."/>
        </authorList>
    </citation>
    <scope>NUCLEOTIDE SEQUENCE [LARGE SCALE GENOMIC DNA]</scope>
    <source>
        <strain evidence="2 3">NL-1724</strain>
    </source>
</reference>
<evidence type="ECO:0000256" key="1">
    <source>
        <dbReference type="SAM" id="MobiDB-lite"/>
    </source>
</evidence>
<comment type="caution">
    <text evidence="2">The sequence shown here is derived from an EMBL/GenBank/DDBJ whole genome shotgun (WGS) entry which is preliminary data.</text>
</comment>
<protein>
    <submittedName>
        <fullName evidence="2">Uncharacterized protein</fullName>
    </submittedName>
</protein>
<feature type="region of interest" description="Disordered" evidence="1">
    <location>
        <begin position="131"/>
        <end position="159"/>
    </location>
</feature>
<organism evidence="2 3">
    <name type="scientific">Schizophyllum amplum</name>
    <dbReference type="NCBI Taxonomy" id="97359"/>
    <lineage>
        <taxon>Eukaryota</taxon>
        <taxon>Fungi</taxon>
        <taxon>Dikarya</taxon>
        <taxon>Basidiomycota</taxon>
        <taxon>Agaricomycotina</taxon>
        <taxon>Agaricomycetes</taxon>
        <taxon>Agaricomycetidae</taxon>
        <taxon>Agaricales</taxon>
        <taxon>Schizophyllaceae</taxon>
        <taxon>Schizophyllum</taxon>
    </lineage>
</organism>
<evidence type="ECO:0000313" key="3">
    <source>
        <dbReference type="Proteomes" id="UP000320762"/>
    </source>
</evidence>
<gene>
    <name evidence="2" type="ORF">BD626DRAFT_481121</name>
</gene>
<dbReference type="EMBL" id="VDMD01000002">
    <property type="protein sequence ID" value="TRM68222.1"/>
    <property type="molecule type" value="Genomic_DNA"/>
</dbReference>